<accession>A0A0B2UK87</accession>
<evidence type="ECO:0000256" key="1">
    <source>
        <dbReference type="SAM" id="Phobius"/>
    </source>
</evidence>
<dbReference type="EMBL" id="JOKQ01000008">
    <property type="protein sequence ID" value="KHN69410.1"/>
    <property type="molecule type" value="Genomic_DNA"/>
</dbReference>
<keyword evidence="1" id="KW-0812">Transmembrane</keyword>
<keyword evidence="1" id="KW-1133">Transmembrane helix</keyword>
<evidence type="ECO:0000313" key="3">
    <source>
        <dbReference type="Proteomes" id="UP000031056"/>
    </source>
</evidence>
<feature type="transmembrane region" description="Helical" evidence="1">
    <location>
        <begin position="172"/>
        <end position="193"/>
    </location>
</feature>
<keyword evidence="1" id="KW-0472">Membrane</keyword>
<gene>
    <name evidence="2" type="ORF">M896_081490</name>
</gene>
<keyword evidence="3" id="KW-1185">Reference proteome</keyword>
<dbReference type="Proteomes" id="UP000031056">
    <property type="component" value="Unassembled WGS sequence"/>
</dbReference>
<dbReference type="InParanoid" id="A0A0B2UK87"/>
<feature type="transmembrane region" description="Helical" evidence="1">
    <location>
        <begin position="99"/>
        <end position="128"/>
    </location>
</feature>
<protein>
    <submittedName>
        <fullName evidence="2">Uncharacterized protein</fullName>
    </submittedName>
</protein>
<dbReference type="AlphaFoldDB" id="A0A0B2UK87"/>
<dbReference type="OrthoDB" id="2193651at2759"/>
<dbReference type="RefSeq" id="XP_014563452.1">
    <property type="nucleotide sequence ID" value="XM_014707966.1"/>
</dbReference>
<dbReference type="GeneID" id="26262189"/>
<feature type="transmembrane region" description="Helical" evidence="1">
    <location>
        <begin position="219"/>
        <end position="240"/>
    </location>
</feature>
<reference evidence="2 3" key="1">
    <citation type="journal article" date="2014" name="MBio">
        <title>The Ordospora colligata genome; evolution of extreme reduction in microsporidia and host-to-parasite horizontal gene transfer.</title>
        <authorList>
            <person name="Pombert J.-F."/>
            <person name="Haag K.L."/>
            <person name="Beidas S."/>
            <person name="Ebert D."/>
            <person name="Keeling P.J."/>
        </authorList>
    </citation>
    <scope>NUCLEOTIDE SEQUENCE [LARGE SCALE GENOMIC DNA]</scope>
    <source>
        <strain evidence="2 3">OC4</strain>
    </source>
</reference>
<evidence type="ECO:0000313" key="2">
    <source>
        <dbReference type="EMBL" id="KHN69410.1"/>
    </source>
</evidence>
<sequence length="264" mass="29561">MPLFCLGSSYELVLAAKDIFERRSLLVDASRTSLLLVFSGALLMVFQGQAYKNIALSIVIRLSMIAIDPTICTRIVQADEVGILSSIIEVFNRALLRELFFCALCICIAFVTNTCVVPILWLISAIVGSSLANKIFTSALVETGSGEIVSHFICFYALVLIVGRFEQIKNAFYAVFFSSIGVMLMWIVLEIILKRDLGVDAVNQVIWKSPIRIFRIPQAYPFIALMGIGVGFQMRMKGLFIAMKKWRRRMAVVIRKSENKIIEA</sequence>
<dbReference type="VEuPathDB" id="MicrosporidiaDB:M896_081490"/>
<feature type="transmembrane region" description="Helical" evidence="1">
    <location>
        <begin position="148"/>
        <end position="165"/>
    </location>
</feature>
<dbReference type="HOGENOM" id="CLU_1042163_0_0_1"/>
<name>A0A0B2UK87_9MICR</name>
<feature type="transmembrane region" description="Helical" evidence="1">
    <location>
        <begin position="25"/>
        <end position="46"/>
    </location>
</feature>
<proteinExistence type="predicted"/>
<comment type="caution">
    <text evidence="2">The sequence shown here is derived from an EMBL/GenBank/DDBJ whole genome shotgun (WGS) entry which is preliminary data.</text>
</comment>
<organism evidence="2 3">
    <name type="scientific">Ordospora colligata OC4</name>
    <dbReference type="NCBI Taxonomy" id="1354746"/>
    <lineage>
        <taxon>Eukaryota</taxon>
        <taxon>Fungi</taxon>
        <taxon>Fungi incertae sedis</taxon>
        <taxon>Microsporidia</taxon>
        <taxon>Ordosporidae</taxon>
        <taxon>Ordospora</taxon>
    </lineage>
</organism>